<evidence type="ECO:0000313" key="6">
    <source>
        <dbReference type="Proteomes" id="UP000694941"/>
    </source>
</evidence>
<organism evidence="6 7">
    <name type="scientific">Limulus polyphemus</name>
    <name type="common">Atlantic horseshoe crab</name>
    <dbReference type="NCBI Taxonomy" id="6850"/>
    <lineage>
        <taxon>Eukaryota</taxon>
        <taxon>Metazoa</taxon>
        <taxon>Ecdysozoa</taxon>
        <taxon>Arthropoda</taxon>
        <taxon>Chelicerata</taxon>
        <taxon>Merostomata</taxon>
        <taxon>Xiphosura</taxon>
        <taxon>Limulidae</taxon>
        <taxon>Limulus</taxon>
    </lineage>
</organism>
<feature type="domain" description="C2H2-type" evidence="5">
    <location>
        <begin position="216"/>
        <end position="243"/>
    </location>
</feature>
<keyword evidence="1" id="KW-0479">Metal-binding</keyword>
<dbReference type="PANTHER" id="PTHR23235">
    <property type="entry name" value="KRUEPPEL-LIKE TRANSCRIPTION FACTOR"/>
    <property type="match status" value="1"/>
</dbReference>
<dbReference type="InterPro" id="IPR036236">
    <property type="entry name" value="Znf_C2H2_sf"/>
</dbReference>
<reference evidence="7" key="1">
    <citation type="submission" date="2025-08" db="UniProtKB">
        <authorList>
            <consortium name="RefSeq"/>
        </authorList>
    </citation>
    <scope>IDENTIFICATION</scope>
    <source>
        <tissue evidence="7">Muscle</tissue>
    </source>
</reference>
<evidence type="ECO:0000256" key="2">
    <source>
        <dbReference type="ARBA" id="ARBA00022771"/>
    </source>
</evidence>
<feature type="domain" description="C2H2-type" evidence="5">
    <location>
        <begin position="244"/>
        <end position="272"/>
    </location>
</feature>
<dbReference type="GeneID" id="106459623"/>
<dbReference type="InterPro" id="IPR013087">
    <property type="entry name" value="Znf_C2H2_type"/>
</dbReference>
<dbReference type="RefSeq" id="XP_013774709.1">
    <property type="nucleotide sequence ID" value="XM_013919255.1"/>
</dbReference>
<name>A0ABM1B4K6_LIMPO</name>
<dbReference type="SUPFAM" id="SSF57667">
    <property type="entry name" value="beta-beta-alpha zinc fingers"/>
    <property type="match status" value="2"/>
</dbReference>
<dbReference type="Proteomes" id="UP000694941">
    <property type="component" value="Unplaced"/>
</dbReference>
<evidence type="ECO:0000256" key="3">
    <source>
        <dbReference type="ARBA" id="ARBA00022833"/>
    </source>
</evidence>
<dbReference type="PROSITE" id="PS00028">
    <property type="entry name" value="ZINC_FINGER_C2H2_1"/>
    <property type="match status" value="3"/>
</dbReference>
<dbReference type="Gene3D" id="3.30.160.60">
    <property type="entry name" value="Classic Zinc Finger"/>
    <property type="match status" value="3"/>
</dbReference>
<dbReference type="SMART" id="SM00355">
    <property type="entry name" value="ZnF_C2H2"/>
    <property type="match status" value="3"/>
</dbReference>
<evidence type="ECO:0000313" key="7">
    <source>
        <dbReference type="RefSeq" id="XP_013774709.1"/>
    </source>
</evidence>
<keyword evidence="6" id="KW-1185">Reference proteome</keyword>
<dbReference type="PROSITE" id="PS50157">
    <property type="entry name" value="ZINC_FINGER_C2H2_2"/>
    <property type="match status" value="3"/>
</dbReference>
<keyword evidence="2 4" id="KW-0863">Zinc-finger</keyword>
<evidence type="ECO:0000259" key="5">
    <source>
        <dbReference type="PROSITE" id="PS50157"/>
    </source>
</evidence>
<protein>
    <submittedName>
        <fullName evidence="7">MDS1 and EVI1 complex locus protein EVI1-B-like</fullName>
    </submittedName>
</protein>
<keyword evidence="3" id="KW-0862">Zinc</keyword>
<proteinExistence type="predicted"/>
<sequence>MLAYHQRPLVCTASPTILTPFNVRERMWSMPLNCSFSPEMELPFDLSQKKNTRTTEVFSELQSKVKDDSQAKVKDENQGNEPLDLRVSYKKNVLFVDQEIQKAHIFGPVERPRPWDLSFGPQKTHSSYTPPDIDMDYPRSFHPLLFDKKFRTQKEKSSYVDHPDRILSSFLPRYPILGSLFNNPSSLEFVRVHLEKLGSPTPDLVQPHSNKSKDRYSCKFCGKIFPRSANLTRHLRTHTGEQPYKCKYCERSFSISSNLQRHVRNIHNKEKPFKCSLCDRCFGQQTNLDRHLKKHESVGPNVLDKSPKRFSVQDQSERYFAEIHNSIEKVTGKSSGEVKRVSGSSQSNFHLVSQLNRKLASPVNN</sequence>
<dbReference type="PANTHER" id="PTHR23235:SF120">
    <property type="entry name" value="KRUPPEL-LIKE FACTOR 15"/>
    <property type="match status" value="1"/>
</dbReference>
<accession>A0ABM1B4K6</accession>
<gene>
    <name evidence="7" type="primary">LOC106459623</name>
</gene>
<feature type="domain" description="C2H2-type" evidence="5">
    <location>
        <begin position="273"/>
        <end position="300"/>
    </location>
</feature>
<evidence type="ECO:0000256" key="4">
    <source>
        <dbReference type="PROSITE-ProRule" id="PRU00042"/>
    </source>
</evidence>
<dbReference type="Pfam" id="PF00096">
    <property type="entry name" value="zf-C2H2"/>
    <property type="match status" value="3"/>
</dbReference>
<evidence type="ECO:0000256" key="1">
    <source>
        <dbReference type="ARBA" id="ARBA00022723"/>
    </source>
</evidence>